<feature type="transmembrane region" description="Helical" evidence="2">
    <location>
        <begin position="171"/>
        <end position="189"/>
    </location>
</feature>
<dbReference type="EMBL" id="JBHSBL010000028">
    <property type="protein sequence ID" value="MFC4071476.1"/>
    <property type="molecule type" value="Genomic_DNA"/>
</dbReference>
<feature type="compositionally biased region" description="Basic and acidic residues" evidence="1">
    <location>
        <begin position="499"/>
        <end position="509"/>
    </location>
</feature>
<dbReference type="InterPro" id="IPR000160">
    <property type="entry name" value="GGDEF_dom"/>
</dbReference>
<feature type="transmembrane region" description="Helical" evidence="2">
    <location>
        <begin position="298"/>
        <end position="318"/>
    </location>
</feature>
<reference evidence="5" key="1">
    <citation type="journal article" date="2019" name="Int. J. Syst. Evol. Microbiol.">
        <title>The Global Catalogue of Microorganisms (GCM) 10K type strain sequencing project: providing services to taxonomists for standard genome sequencing and annotation.</title>
        <authorList>
            <consortium name="The Broad Institute Genomics Platform"/>
            <consortium name="The Broad Institute Genome Sequencing Center for Infectious Disease"/>
            <person name="Wu L."/>
            <person name="Ma J."/>
        </authorList>
    </citation>
    <scope>NUCLEOTIDE SEQUENCE [LARGE SCALE GENOMIC DNA]</scope>
    <source>
        <strain evidence="5">TBRC 5832</strain>
    </source>
</reference>
<comment type="caution">
    <text evidence="4">The sequence shown here is derived from an EMBL/GenBank/DDBJ whole genome shotgun (WGS) entry which is preliminary data.</text>
</comment>
<feature type="transmembrane region" description="Helical" evidence="2">
    <location>
        <begin position="236"/>
        <end position="253"/>
    </location>
</feature>
<evidence type="ECO:0000259" key="3">
    <source>
        <dbReference type="PROSITE" id="PS50887"/>
    </source>
</evidence>
<dbReference type="CDD" id="cd01949">
    <property type="entry name" value="GGDEF"/>
    <property type="match status" value="1"/>
</dbReference>
<dbReference type="Proteomes" id="UP001595867">
    <property type="component" value="Unassembled WGS sequence"/>
</dbReference>
<dbReference type="PANTHER" id="PTHR46663">
    <property type="entry name" value="DIGUANYLATE CYCLASE DGCT-RELATED"/>
    <property type="match status" value="1"/>
</dbReference>
<feature type="transmembrane region" description="Helical" evidence="2">
    <location>
        <begin position="196"/>
        <end position="216"/>
    </location>
</feature>
<evidence type="ECO:0000256" key="2">
    <source>
        <dbReference type="SAM" id="Phobius"/>
    </source>
</evidence>
<dbReference type="PROSITE" id="PS50887">
    <property type="entry name" value="GGDEF"/>
    <property type="match status" value="1"/>
</dbReference>
<keyword evidence="4" id="KW-0808">Transferase</keyword>
<dbReference type="SUPFAM" id="SSF55073">
    <property type="entry name" value="Nucleotide cyclase"/>
    <property type="match status" value="1"/>
</dbReference>
<dbReference type="PANTHER" id="PTHR46663:SF2">
    <property type="entry name" value="GGDEF DOMAIN-CONTAINING PROTEIN"/>
    <property type="match status" value="1"/>
</dbReference>
<evidence type="ECO:0000256" key="1">
    <source>
        <dbReference type="SAM" id="MobiDB-lite"/>
    </source>
</evidence>
<dbReference type="Gene3D" id="3.30.70.270">
    <property type="match status" value="1"/>
</dbReference>
<feature type="domain" description="GGDEF" evidence="3">
    <location>
        <begin position="357"/>
        <end position="490"/>
    </location>
</feature>
<keyword evidence="2" id="KW-0812">Transmembrane</keyword>
<dbReference type="InterPro" id="IPR043128">
    <property type="entry name" value="Rev_trsase/Diguanyl_cyclase"/>
</dbReference>
<keyword evidence="5" id="KW-1185">Reference proteome</keyword>
<dbReference type="EC" id="2.7.7.65" evidence="4"/>
<gene>
    <name evidence="4" type="ORF">ACFO0C_41625</name>
</gene>
<dbReference type="SMART" id="SM00267">
    <property type="entry name" value="GGDEF"/>
    <property type="match status" value="1"/>
</dbReference>
<feature type="transmembrane region" description="Helical" evidence="2">
    <location>
        <begin position="34"/>
        <end position="59"/>
    </location>
</feature>
<feature type="transmembrane region" description="Helical" evidence="2">
    <location>
        <begin position="132"/>
        <end position="151"/>
    </location>
</feature>
<keyword evidence="4" id="KW-0548">Nucleotidyltransferase</keyword>
<dbReference type="RefSeq" id="WP_378072352.1">
    <property type="nucleotide sequence ID" value="NZ_JBHSBL010000028.1"/>
</dbReference>
<protein>
    <submittedName>
        <fullName evidence="4">Diguanylate cyclase domain-containing protein</fullName>
        <ecNumber evidence="4">2.7.7.65</ecNumber>
    </submittedName>
</protein>
<evidence type="ECO:0000313" key="5">
    <source>
        <dbReference type="Proteomes" id="UP001595867"/>
    </source>
</evidence>
<feature type="transmembrane region" description="Helical" evidence="2">
    <location>
        <begin position="71"/>
        <end position="91"/>
    </location>
</feature>
<name>A0ABV8J612_9ACTN</name>
<evidence type="ECO:0000313" key="4">
    <source>
        <dbReference type="EMBL" id="MFC4071476.1"/>
    </source>
</evidence>
<dbReference type="InterPro" id="IPR052163">
    <property type="entry name" value="DGC-Regulatory_Protein"/>
</dbReference>
<dbReference type="GO" id="GO:0052621">
    <property type="term" value="F:diguanylate cyclase activity"/>
    <property type="evidence" value="ECO:0007669"/>
    <property type="project" value="UniProtKB-EC"/>
</dbReference>
<feature type="transmembrane region" description="Helical" evidence="2">
    <location>
        <begin position="274"/>
        <end position="292"/>
    </location>
</feature>
<organism evidence="4 5">
    <name type="scientific">Actinoplanes subglobosus</name>
    <dbReference type="NCBI Taxonomy" id="1547892"/>
    <lineage>
        <taxon>Bacteria</taxon>
        <taxon>Bacillati</taxon>
        <taxon>Actinomycetota</taxon>
        <taxon>Actinomycetes</taxon>
        <taxon>Micromonosporales</taxon>
        <taxon>Micromonosporaceae</taxon>
        <taxon>Actinoplanes</taxon>
    </lineage>
</organism>
<feature type="transmembrane region" description="Helical" evidence="2">
    <location>
        <begin position="103"/>
        <end position="120"/>
    </location>
</feature>
<keyword evidence="2" id="KW-1133">Transmembrane helix</keyword>
<dbReference type="InterPro" id="IPR029787">
    <property type="entry name" value="Nucleotide_cyclase"/>
</dbReference>
<feature type="region of interest" description="Disordered" evidence="1">
    <location>
        <begin position="478"/>
        <end position="509"/>
    </location>
</feature>
<sequence length="509" mass="54941">MVRRSWTTAGLLALVALGATTVFAIPALYEAGSSVYMTVVGGAEVLFTALGLIFATWASRLPGLPPRIRRAWRWMLPTYALWLADVILYGIFPGQPFPSLPEVGQLLIAPVTLAGILAFTRIPGSRTERIKLWLDAGVVAVGSAMVLWFMILSPALAGAASATWRELTPSIARPLLDAALLFGVGVVLLQGAEAVVARLPLTTVVAAILLIMIGDMRRAYVVNHGGSLWPSPDQTMFWVAGLFMLMLAPYLQVWRTQHRAAPEAAAAPTGPPRWPYLTAIPGYLLLMFTVGVEHPYPASGLIAGAFLVSTLVFGRQMVAARENRRMAVTDQLTGLANRVQMYEALPRAMARAHRNHTLVAVMVIDMNGFKQINDEFGHQAGDQLLIGFGRLLRRCVLGSDLVVRLGGDEFAIVLPDLTDPGHAQAVVQRIRAAMAEPVRVGSTVVQPSASIGVAFARPGDHSVDDLLHRADVAMYDAKKKARPTTPPVLHRTVPGTSKGQDREPADNEN</sequence>
<dbReference type="Pfam" id="PF00990">
    <property type="entry name" value="GGDEF"/>
    <property type="match status" value="1"/>
</dbReference>
<accession>A0ABV8J612</accession>
<proteinExistence type="predicted"/>
<dbReference type="NCBIfam" id="TIGR00254">
    <property type="entry name" value="GGDEF"/>
    <property type="match status" value="1"/>
</dbReference>
<keyword evidence="2" id="KW-0472">Membrane</keyword>